<name>A0ABY8TWY3_TETOB</name>
<dbReference type="CDD" id="cd08066">
    <property type="entry name" value="MPN_AMSH_like"/>
    <property type="match status" value="1"/>
</dbReference>
<keyword evidence="6" id="KW-0378">Hydrolase</keyword>
<evidence type="ECO:0000256" key="6">
    <source>
        <dbReference type="ARBA" id="ARBA00022801"/>
    </source>
</evidence>
<reference evidence="10 11" key="1">
    <citation type="submission" date="2023-05" db="EMBL/GenBank/DDBJ databases">
        <title>A 100% complete, gapless, phased diploid assembly of the Scenedesmus obliquus UTEX 3031 genome.</title>
        <authorList>
            <person name="Biondi T.C."/>
            <person name="Hanschen E.R."/>
            <person name="Kwon T."/>
            <person name="Eng W."/>
            <person name="Kruse C.P.S."/>
            <person name="Koehler S.I."/>
            <person name="Kunde Y."/>
            <person name="Gleasner C.D."/>
            <person name="You Mak K.T."/>
            <person name="Polle J."/>
            <person name="Hovde B.T."/>
            <person name="Starkenburg S.R."/>
        </authorList>
    </citation>
    <scope>NUCLEOTIDE SEQUENCE [LARGE SCALE GENOMIC DNA]</scope>
    <source>
        <strain evidence="10 11">DOE0152z</strain>
    </source>
</reference>
<evidence type="ECO:0000256" key="1">
    <source>
        <dbReference type="ARBA" id="ARBA00001947"/>
    </source>
</evidence>
<dbReference type="InterPro" id="IPR015063">
    <property type="entry name" value="USP8_dimer"/>
</dbReference>
<evidence type="ECO:0000256" key="8">
    <source>
        <dbReference type="ARBA" id="ARBA00023049"/>
    </source>
</evidence>
<accession>A0ABY8TWY3</accession>
<protein>
    <recommendedName>
        <fullName evidence="9">MPN domain-containing protein</fullName>
    </recommendedName>
</protein>
<evidence type="ECO:0000256" key="2">
    <source>
        <dbReference type="ARBA" id="ARBA00010981"/>
    </source>
</evidence>
<keyword evidence="11" id="KW-1185">Reference proteome</keyword>
<organism evidence="10 11">
    <name type="scientific">Tetradesmus obliquus</name>
    <name type="common">Green alga</name>
    <name type="synonym">Acutodesmus obliquus</name>
    <dbReference type="NCBI Taxonomy" id="3088"/>
    <lineage>
        <taxon>Eukaryota</taxon>
        <taxon>Viridiplantae</taxon>
        <taxon>Chlorophyta</taxon>
        <taxon>core chlorophytes</taxon>
        <taxon>Chlorophyceae</taxon>
        <taxon>CS clade</taxon>
        <taxon>Sphaeropleales</taxon>
        <taxon>Scenedesmaceae</taxon>
        <taxon>Tetradesmus</taxon>
    </lineage>
</organism>
<feature type="domain" description="MPN" evidence="9">
    <location>
        <begin position="196"/>
        <end position="347"/>
    </location>
</feature>
<dbReference type="PROSITE" id="PS50249">
    <property type="entry name" value="MPN"/>
    <property type="match status" value="1"/>
</dbReference>
<sequence>MPAPRKPVADLVGYLNSQAPTLPVNQSISLAHYYRSADLLQAQATAYRAANNEEQLYVMLVRLISLVVETISKHRLCVKTSAQHEKYLKQVVAAAAEAEKLKIILRTKHIPQPRAYTSRRPANTVQITDTNALPDIDWAGAAAPPPAAAAAAAAGIASAGYVPLDSDLEWPPSVAEAAAAAAAGPKSLSKRLDLRDVHISVALMNDFLHYAANNTRRGIESCGILAGRLSASDSRFTITTLIVPKQTGTSDTVEMLGEEEVWEAEVRARRVEVEMLGEEEVWEAESSRELVPLGWIHTHPTQTCFLSSVDIHTQCGYQTMLEESVAIVMAPTDSRKKCGIFRLTTPAGLEHVQRCSYRGFHASCNSEMYELCGHVYLNPNAKHEVIDLR</sequence>
<dbReference type="Gene3D" id="1.20.58.80">
    <property type="entry name" value="Phosphotransferase system, lactose/cellobiose-type IIA subunit"/>
    <property type="match status" value="1"/>
</dbReference>
<keyword evidence="3" id="KW-0645">Protease</keyword>
<gene>
    <name evidence="10" type="ORF">OEZ85_007194</name>
</gene>
<dbReference type="Pfam" id="PF01398">
    <property type="entry name" value="JAB"/>
    <property type="match status" value="1"/>
</dbReference>
<dbReference type="EMBL" id="CP126211">
    <property type="protein sequence ID" value="WIA13631.1"/>
    <property type="molecule type" value="Genomic_DNA"/>
</dbReference>
<keyword evidence="5" id="KW-0833">Ubl conjugation pathway</keyword>
<dbReference type="InterPro" id="IPR044098">
    <property type="entry name" value="STAMBP/STALP-like_MPN"/>
</dbReference>
<evidence type="ECO:0000313" key="11">
    <source>
        <dbReference type="Proteomes" id="UP001244341"/>
    </source>
</evidence>
<evidence type="ECO:0000259" key="9">
    <source>
        <dbReference type="PROSITE" id="PS50249"/>
    </source>
</evidence>
<evidence type="ECO:0000256" key="7">
    <source>
        <dbReference type="ARBA" id="ARBA00022833"/>
    </source>
</evidence>
<keyword evidence="8" id="KW-0482">Metalloprotease</keyword>
<dbReference type="Proteomes" id="UP001244341">
    <property type="component" value="Chromosome 4b"/>
</dbReference>
<comment type="similarity">
    <text evidence="2">Belongs to the peptidase M67C family.</text>
</comment>
<keyword evidence="4" id="KW-0479">Metal-binding</keyword>
<dbReference type="SMART" id="SM00232">
    <property type="entry name" value="JAB_MPN"/>
    <property type="match status" value="1"/>
</dbReference>
<comment type="cofactor">
    <cofactor evidence="1">
        <name>Zn(2+)</name>
        <dbReference type="ChEBI" id="CHEBI:29105"/>
    </cofactor>
</comment>
<dbReference type="PANTHER" id="PTHR12947">
    <property type="entry name" value="AMSH-LIKE PROTEASE"/>
    <property type="match status" value="1"/>
</dbReference>
<dbReference type="Gene3D" id="3.40.140.10">
    <property type="entry name" value="Cytidine Deaminase, domain 2"/>
    <property type="match status" value="1"/>
</dbReference>
<evidence type="ECO:0000256" key="3">
    <source>
        <dbReference type="ARBA" id="ARBA00022670"/>
    </source>
</evidence>
<dbReference type="Pfam" id="PF08969">
    <property type="entry name" value="USP8_dimer"/>
    <property type="match status" value="1"/>
</dbReference>
<evidence type="ECO:0000256" key="5">
    <source>
        <dbReference type="ARBA" id="ARBA00022786"/>
    </source>
</evidence>
<proteinExistence type="inferred from homology"/>
<dbReference type="PANTHER" id="PTHR12947:SF13">
    <property type="entry name" value="FI19924P1"/>
    <property type="match status" value="1"/>
</dbReference>
<dbReference type="InterPro" id="IPR000555">
    <property type="entry name" value="JAMM/MPN+_dom"/>
</dbReference>
<dbReference type="SUPFAM" id="SSF102712">
    <property type="entry name" value="JAB1/MPN domain"/>
    <property type="match status" value="1"/>
</dbReference>
<keyword evidence="7" id="KW-0862">Zinc</keyword>
<evidence type="ECO:0000256" key="4">
    <source>
        <dbReference type="ARBA" id="ARBA00022723"/>
    </source>
</evidence>
<dbReference type="InterPro" id="IPR037518">
    <property type="entry name" value="MPN"/>
</dbReference>
<evidence type="ECO:0000313" key="10">
    <source>
        <dbReference type="EMBL" id="WIA13631.1"/>
    </source>
</evidence>